<dbReference type="Gene3D" id="3.60.15.10">
    <property type="entry name" value="Ribonuclease Z/Hydroxyacylglutathione hydrolase-like"/>
    <property type="match status" value="1"/>
</dbReference>
<evidence type="ECO:0000256" key="2">
    <source>
        <dbReference type="ARBA" id="ARBA00007749"/>
    </source>
</evidence>
<evidence type="ECO:0000256" key="4">
    <source>
        <dbReference type="ARBA" id="ARBA00022801"/>
    </source>
</evidence>
<reference evidence="7 8" key="1">
    <citation type="submission" date="2019-10" db="EMBL/GenBank/DDBJ databases">
        <title>Whole genome shotgun sequence of Acrocarpospora corrugata NBRC 13972.</title>
        <authorList>
            <person name="Ichikawa N."/>
            <person name="Kimura A."/>
            <person name="Kitahashi Y."/>
            <person name="Komaki H."/>
            <person name="Oguchi A."/>
        </authorList>
    </citation>
    <scope>NUCLEOTIDE SEQUENCE [LARGE SCALE GENOMIC DNA]</scope>
    <source>
        <strain evidence="7 8">NBRC 13972</strain>
    </source>
</reference>
<keyword evidence="4 7" id="KW-0378">Hydrolase</keyword>
<feature type="domain" description="Metallo-beta-lactamase" evidence="6">
    <location>
        <begin position="41"/>
        <end position="243"/>
    </location>
</feature>
<comment type="cofactor">
    <cofactor evidence="1">
        <name>Zn(2+)</name>
        <dbReference type="ChEBI" id="CHEBI:29105"/>
    </cofactor>
</comment>
<dbReference type="SMART" id="SM00849">
    <property type="entry name" value="Lactamase_B"/>
    <property type="match status" value="1"/>
</dbReference>
<gene>
    <name evidence="7" type="ORF">Acor_29520</name>
</gene>
<dbReference type="RefSeq" id="WP_155337203.1">
    <property type="nucleotide sequence ID" value="NZ_BAAABN010000047.1"/>
</dbReference>
<dbReference type="Proteomes" id="UP000334990">
    <property type="component" value="Unassembled WGS sequence"/>
</dbReference>
<dbReference type="Pfam" id="PF00753">
    <property type="entry name" value="Lactamase_B"/>
    <property type="match status" value="1"/>
</dbReference>
<dbReference type="OrthoDB" id="5177904at2"/>
<evidence type="ECO:0000256" key="3">
    <source>
        <dbReference type="ARBA" id="ARBA00022723"/>
    </source>
</evidence>
<protein>
    <submittedName>
        <fullName evidence="7">MBL fold metallo-hydrolase</fullName>
    </submittedName>
</protein>
<dbReference type="SUPFAM" id="SSF56281">
    <property type="entry name" value="Metallo-hydrolase/oxidoreductase"/>
    <property type="match status" value="1"/>
</dbReference>
<sequence>MTGAASYEVLAIRYATRTGSRAEMFLNHHVYGEPDGPIDMDFYLWVARNEQHTVVIDTGYAAAGPTKRKQRTELAEPMAALAALGVRPEDAPQVIATHAHYDHIGNLAAFPESEIVMGRAEFDFWTGPYAGRRQFAYTTEAAELAHLGDIRDQGRATFVDRAVTVAPGIEVVPVGGHTPGQLVVLVAVEGGQAILTSDAAHFYEEIELDRPFTYLTDLADTYRAYELLREMAADPGRVLVAGHDPDVLRRFPLLDGAGGQVARVTP</sequence>
<dbReference type="AlphaFoldDB" id="A0A5M3W2R1"/>
<organism evidence="7 8">
    <name type="scientific">Acrocarpospora corrugata</name>
    <dbReference type="NCBI Taxonomy" id="35763"/>
    <lineage>
        <taxon>Bacteria</taxon>
        <taxon>Bacillati</taxon>
        <taxon>Actinomycetota</taxon>
        <taxon>Actinomycetes</taxon>
        <taxon>Streptosporangiales</taxon>
        <taxon>Streptosporangiaceae</taxon>
        <taxon>Acrocarpospora</taxon>
    </lineage>
</organism>
<name>A0A5M3W2R1_9ACTN</name>
<keyword evidence="3" id="KW-0479">Metal-binding</keyword>
<dbReference type="InterPro" id="IPR036866">
    <property type="entry name" value="RibonucZ/Hydroxyglut_hydro"/>
</dbReference>
<evidence type="ECO:0000313" key="8">
    <source>
        <dbReference type="Proteomes" id="UP000334990"/>
    </source>
</evidence>
<keyword evidence="8" id="KW-1185">Reference proteome</keyword>
<proteinExistence type="inferred from homology"/>
<comment type="similarity">
    <text evidence="2">Belongs to the metallo-beta-lactamase superfamily.</text>
</comment>
<evidence type="ECO:0000256" key="1">
    <source>
        <dbReference type="ARBA" id="ARBA00001947"/>
    </source>
</evidence>
<dbReference type="GO" id="GO:0016787">
    <property type="term" value="F:hydrolase activity"/>
    <property type="evidence" value="ECO:0007669"/>
    <property type="project" value="UniProtKB-KW"/>
</dbReference>
<keyword evidence="5" id="KW-0862">Zinc</keyword>
<evidence type="ECO:0000256" key="5">
    <source>
        <dbReference type="ARBA" id="ARBA00022833"/>
    </source>
</evidence>
<evidence type="ECO:0000259" key="6">
    <source>
        <dbReference type="SMART" id="SM00849"/>
    </source>
</evidence>
<dbReference type="CDD" id="cd07729">
    <property type="entry name" value="AHL_lactonase_MBL-fold"/>
    <property type="match status" value="1"/>
</dbReference>
<dbReference type="InterPro" id="IPR001279">
    <property type="entry name" value="Metallo-B-lactamas"/>
</dbReference>
<dbReference type="PANTHER" id="PTHR42978:SF7">
    <property type="entry name" value="METALLO-HYDROLASE RV2300C-RELATED"/>
    <property type="match status" value="1"/>
</dbReference>
<dbReference type="GO" id="GO:0046872">
    <property type="term" value="F:metal ion binding"/>
    <property type="evidence" value="ECO:0007669"/>
    <property type="project" value="UniProtKB-KW"/>
</dbReference>
<dbReference type="PANTHER" id="PTHR42978">
    <property type="entry name" value="QUORUM-QUENCHING LACTONASE YTNP-RELATED-RELATED"/>
    <property type="match status" value="1"/>
</dbReference>
<comment type="caution">
    <text evidence="7">The sequence shown here is derived from an EMBL/GenBank/DDBJ whole genome shotgun (WGS) entry which is preliminary data.</text>
</comment>
<accession>A0A5M3W2R1</accession>
<dbReference type="EMBL" id="BLAD01000047">
    <property type="protein sequence ID" value="GES00888.1"/>
    <property type="molecule type" value="Genomic_DNA"/>
</dbReference>
<dbReference type="InterPro" id="IPR051013">
    <property type="entry name" value="MBL_superfamily_lactonases"/>
</dbReference>
<evidence type="ECO:0000313" key="7">
    <source>
        <dbReference type="EMBL" id="GES00888.1"/>
    </source>
</evidence>